<organism evidence="1">
    <name type="scientific">hydrothermal vent metagenome</name>
    <dbReference type="NCBI Taxonomy" id="652676"/>
    <lineage>
        <taxon>unclassified sequences</taxon>
        <taxon>metagenomes</taxon>
        <taxon>ecological metagenomes</taxon>
    </lineage>
</organism>
<sequence length="403" mass="42672">MKKTIISLAAASLVASSAMAADKGINFTTTGQAVLYYQTANTDVSDLFKQKQSVANFGVQLNNDADLGNGYLFGSQLSYLGTAGLEKKLVGGTKQNAGTLYNTTDEIALTKIYVAKKVANTTVKVGRQELPQSLSPLAYTESFNVFKNTYDAVVVVNTDLPKTTLVGAMVGKSTGQDLNKLENLQVNGSLDVNGAAYMLTAVNSSLPMTTLTGTVYALRSVTTVDSAVALWADAQIADKSFPMGLQVGVQTGMILPKASGLNDTVAFGLKATAKPMPELKVCGAFSYVNDGTAHVINTGSAATSPLYTQMVVNGEAISTDNSSFMVAGNYALGKELGNVIGRFGYTVDNSNNNNDTTEFDLMYKTKLAGATVFAAYVYTKDDKKIGKSKDGTNIIRAWARYAF</sequence>
<dbReference type="AlphaFoldDB" id="A0A1W1D2B4"/>
<dbReference type="EMBL" id="FPHP01000002">
    <property type="protein sequence ID" value="SFV74577.1"/>
    <property type="molecule type" value="Genomic_DNA"/>
</dbReference>
<accession>A0A1W1D2B4</accession>
<dbReference type="Gene3D" id="2.40.160.10">
    <property type="entry name" value="Porin"/>
    <property type="match status" value="1"/>
</dbReference>
<proteinExistence type="predicted"/>
<gene>
    <name evidence="1" type="ORF">MNB_SM-3-468</name>
</gene>
<reference evidence="1" key="1">
    <citation type="submission" date="2016-10" db="EMBL/GenBank/DDBJ databases">
        <authorList>
            <person name="de Groot N.N."/>
        </authorList>
    </citation>
    <scope>NUCLEOTIDE SEQUENCE</scope>
</reference>
<protein>
    <submittedName>
        <fullName evidence="1">Outer membrane porin</fullName>
    </submittedName>
</protein>
<name>A0A1W1D2B4_9ZZZZ</name>
<dbReference type="InterPro" id="IPR023614">
    <property type="entry name" value="Porin_dom_sf"/>
</dbReference>
<evidence type="ECO:0000313" key="1">
    <source>
        <dbReference type="EMBL" id="SFV74577.1"/>
    </source>
</evidence>